<protein>
    <recommendedName>
        <fullName evidence="1">CS domain-containing protein</fullName>
    </recommendedName>
</protein>
<organism evidence="2 3">
    <name type="scientific">Cylindrotheca closterium</name>
    <dbReference type="NCBI Taxonomy" id="2856"/>
    <lineage>
        <taxon>Eukaryota</taxon>
        <taxon>Sar</taxon>
        <taxon>Stramenopiles</taxon>
        <taxon>Ochrophyta</taxon>
        <taxon>Bacillariophyta</taxon>
        <taxon>Bacillariophyceae</taxon>
        <taxon>Bacillariophycidae</taxon>
        <taxon>Bacillariales</taxon>
        <taxon>Bacillariaceae</taxon>
        <taxon>Cylindrotheca</taxon>
    </lineage>
</organism>
<dbReference type="Proteomes" id="UP001295423">
    <property type="component" value="Unassembled WGS sequence"/>
</dbReference>
<reference evidence="2" key="1">
    <citation type="submission" date="2023-08" db="EMBL/GenBank/DDBJ databases">
        <authorList>
            <person name="Audoor S."/>
            <person name="Bilcke G."/>
        </authorList>
    </citation>
    <scope>NUCLEOTIDE SEQUENCE</scope>
</reference>
<keyword evidence="3" id="KW-1185">Reference proteome</keyword>
<gene>
    <name evidence="2" type="ORF">CYCCA115_LOCUS19790</name>
</gene>
<name>A0AAD2G4U1_9STRA</name>
<accession>A0AAD2G4U1</accession>
<dbReference type="EMBL" id="CAKOGP040002114">
    <property type="protein sequence ID" value="CAJ1962655.1"/>
    <property type="molecule type" value="Genomic_DNA"/>
</dbReference>
<evidence type="ECO:0000313" key="3">
    <source>
        <dbReference type="Proteomes" id="UP001295423"/>
    </source>
</evidence>
<dbReference type="Pfam" id="PF04969">
    <property type="entry name" value="CS"/>
    <property type="match status" value="1"/>
</dbReference>
<dbReference type="InterPro" id="IPR007052">
    <property type="entry name" value="CS_dom"/>
</dbReference>
<dbReference type="SUPFAM" id="SSF49764">
    <property type="entry name" value="HSP20-like chaperones"/>
    <property type="match status" value="1"/>
</dbReference>
<dbReference type="InterPro" id="IPR008978">
    <property type="entry name" value="HSP20-like_chaperone"/>
</dbReference>
<proteinExistence type="predicted"/>
<evidence type="ECO:0000313" key="2">
    <source>
        <dbReference type="EMBL" id="CAJ1962655.1"/>
    </source>
</evidence>
<dbReference type="Gene3D" id="2.60.40.790">
    <property type="match status" value="1"/>
</dbReference>
<evidence type="ECO:0000259" key="1">
    <source>
        <dbReference type="PROSITE" id="PS51203"/>
    </source>
</evidence>
<dbReference type="AlphaFoldDB" id="A0AAD2G4U1"/>
<dbReference type="PROSITE" id="PS51203">
    <property type="entry name" value="CS"/>
    <property type="match status" value="1"/>
</dbReference>
<sequence>MKAGSRVKIEGLESEAGKLLNGLEGVVDHYSNQSERYGISLSGDSELKMIKATNLRSLDPAKDSVDSPVFSGEDEMIKHLKLLGMPPAMLEGLTAAQKKEMFEMTQKQSILERAKRAIGIDATEEAEFNDVDGLYEWKDAGDKIVIKVTGCTGKVRCDLQHDSIHIQHEDNVILNAPLFQHIVPKESKWEQSNDGKLVLKMQKLQKMRWLCVTR</sequence>
<comment type="caution">
    <text evidence="2">The sequence shown here is derived from an EMBL/GenBank/DDBJ whole genome shotgun (WGS) entry which is preliminary data.</text>
</comment>
<feature type="domain" description="CS" evidence="1">
    <location>
        <begin position="130"/>
        <end position="213"/>
    </location>
</feature>